<dbReference type="KEGG" id="dci:103523871"/>
<feature type="signal peptide" evidence="2">
    <location>
        <begin position="1"/>
        <end position="23"/>
    </location>
</feature>
<reference evidence="4" key="1">
    <citation type="submission" date="2025-08" db="UniProtKB">
        <authorList>
            <consortium name="RefSeq"/>
        </authorList>
    </citation>
    <scope>IDENTIFICATION</scope>
</reference>
<dbReference type="GeneID" id="103523871"/>
<dbReference type="RefSeq" id="XP_008487103.1">
    <property type="nucleotide sequence ID" value="XM_008488881.3"/>
</dbReference>
<dbReference type="AlphaFoldDB" id="A0A1S3DSC6"/>
<feature type="region of interest" description="Disordered" evidence="1">
    <location>
        <begin position="218"/>
        <end position="246"/>
    </location>
</feature>
<gene>
    <name evidence="4" type="primary">LOC103523871</name>
</gene>
<name>A0A1S3DSC6_DIACI</name>
<accession>A0A1S3DSC6</accession>
<sequence length="259" mass="29640">MNPATHALPQILLVIHLANFISPQPIDFQVGSYLHKFFKGILPNNTEFKRKPWHEDPYKKYSRPTEDDPLPTIEGLKFKMADDNFPTFHTCNLTFVTYNPFTTTLGTTPEKESILNLAKAFKGVFMQKSGIVKQFGEMYKEYVKLKNKTTSRPVKKVEDANYDEKLDTVLNKVNLKMVKKVHQLFNLTAQTTPPPSIPQNFLENMKSIYGNQVDSLFGHKTPNRGSQPVDLKEGSPAGLKSREEVTDTHNRVKLWRVKS</sequence>
<evidence type="ECO:0000313" key="3">
    <source>
        <dbReference type="Proteomes" id="UP000079169"/>
    </source>
</evidence>
<dbReference type="Proteomes" id="UP000079169">
    <property type="component" value="Unplaced"/>
</dbReference>
<evidence type="ECO:0000313" key="4">
    <source>
        <dbReference type="RefSeq" id="XP_008487103.1"/>
    </source>
</evidence>
<evidence type="ECO:0000256" key="1">
    <source>
        <dbReference type="SAM" id="MobiDB-lite"/>
    </source>
</evidence>
<keyword evidence="3" id="KW-1185">Reference proteome</keyword>
<evidence type="ECO:0000256" key="2">
    <source>
        <dbReference type="SAM" id="SignalP"/>
    </source>
</evidence>
<feature type="chain" id="PRO_5010299015" evidence="2">
    <location>
        <begin position="24"/>
        <end position="259"/>
    </location>
</feature>
<dbReference type="PaxDb" id="121845-A0A1S3DSC6"/>
<organism evidence="3 4">
    <name type="scientific">Diaphorina citri</name>
    <name type="common">Asian citrus psyllid</name>
    <dbReference type="NCBI Taxonomy" id="121845"/>
    <lineage>
        <taxon>Eukaryota</taxon>
        <taxon>Metazoa</taxon>
        <taxon>Ecdysozoa</taxon>
        <taxon>Arthropoda</taxon>
        <taxon>Hexapoda</taxon>
        <taxon>Insecta</taxon>
        <taxon>Pterygota</taxon>
        <taxon>Neoptera</taxon>
        <taxon>Paraneoptera</taxon>
        <taxon>Hemiptera</taxon>
        <taxon>Sternorrhyncha</taxon>
        <taxon>Psylloidea</taxon>
        <taxon>Psyllidae</taxon>
        <taxon>Diaphorininae</taxon>
        <taxon>Diaphorina</taxon>
    </lineage>
</organism>
<keyword evidence="2" id="KW-0732">Signal</keyword>
<protein>
    <submittedName>
        <fullName evidence="4">Uncharacterized protein LOC103523871</fullName>
    </submittedName>
</protein>
<proteinExistence type="predicted"/>